<protein>
    <submittedName>
        <fullName evidence="1">Uncharacterized protein</fullName>
    </submittedName>
</protein>
<organism evidence="1">
    <name type="scientific">Arundo donax</name>
    <name type="common">Giant reed</name>
    <name type="synonym">Donax arundinaceus</name>
    <dbReference type="NCBI Taxonomy" id="35708"/>
    <lineage>
        <taxon>Eukaryota</taxon>
        <taxon>Viridiplantae</taxon>
        <taxon>Streptophyta</taxon>
        <taxon>Embryophyta</taxon>
        <taxon>Tracheophyta</taxon>
        <taxon>Spermatophyta</taxon>
        <taxon>Magnoliopsida</taxon>
        <taxon>Liliopsida</taxon>
        <taxon>Poales</taxon>
        <taxon>Poaceae</taxon>
        <taxon>PACMAD clade</taxon>
        <taxon>Arundinoideae</taxon>
        <taxon>Arundineae</taxon>
        <taxon>Arundo</taxon>
    </lineage>
</organism>
<dbReference type="AlphaFoldDB" id="A0A0A9CCD7"/>
<dbReference type="EMBL" id="GBRH01226835">
    <property type="protein sequence ID" value="JAD71060.1"/>
    <property type="molecule type" value="Transcribed_RNA"/>
</dbReference>
<sequence>MHNFVTLAPVVENRTLDFYETCACKCGQASPDLASREMSQQLKDIHGNEIKIDPNHHICHCDKHVLL</sequence>
<reference evidence="1" key="2">
    <citation type="journal article" date="2015" name="Data Brief">
        <title>Shoot transcriptome of the giant reed, Arundo donax.</title>
        <authorList>
            <person name="Barrero R.A."/>
            <person name="Guerrero F.D."/>
            <person name="Moolhuijzen P."/>
            <person name="Goolsby J.A."/>
            <person name="Tidwell J."/>
            <person name="Bellgard S.E."/>
            <person name="Bellgard M.I."/>
        </authorList>
    </citation>
    <scope>NUCLEOTIDE SEQUENCE</scope>
    <source>
        <tissue evidence="1">Shoot tissue taken approximately 20 cm above the soil surface</tissue>
    </source>
</reference>
<reference evidence="1" key="1">
    <citation type="submission" date="2014-09" db="EMBL/GenBank/DDBJ databases">
        <authorList>
            <person name="Magalhaes I.L.F."/>
            <person name="Oliveira U."/>
            <person name="Santos F.R."/>
            <person name="Vidigal T.H.D.A."/>
            <person name="Brescovit A.D."/>
            <person name="Santos A.J."/>
        </authorList>
    </citation>
    <scope>NUCLEOTIDE SEQUENCE</scope>
    <source>
        <tissue evidence="1">Shoot tissue taken approximately 20 cm above the soil surface</tissue>
    </source>
</reference>
<evidence type="ECO:0000313" key="1">
    <source>
        <dbReference type="EMBL" id="JAD71060.1"/>
    </source>
</evidence>
<proteinExistence type="predicted"/>
<name>A0A0A9CCD7_ARUDO</name>
<accession>A0A0A9CCD7</accession>